<keyword evidence="12" id="KW-1185">Reference proteome</keyword>
<dbReference type="InterPro" id="IPR027417">
    <property type="entry name" value="P-loop_NTPase"/>
</dbReference>
<dbReference type="Proteomes" id="UP000000270">
    <property type="component" value="Chromosome"/>
</dbReference>
<protein>
    <submittedName>
        <fullName evidence="11">Phosphate transport system permease protein 1</fullName>
    </submittedName>
</protein>
<dbReference type="GO" id="GO:0016020">
    <property type="term" value="C:membrane"/>
    <property type="evidence" value="ECO:0007669"/>
    <property type="project" value="InterPro"/>
</dbReference>
<name>A8IBQ9_AZOC5</name>
<evidence type="ECO:0000313" key="11">
    <source>
        <dbReference type="EMBL" id="BAF89104.1"/>
    </source>
</evidence>
<organism evidence="11 12">
    <name type="scientific">Azorhizobium caulinodans (strain ATCC 43989 / DSM 5975 / JCM 20966 / LMG 6465 / NBRC 14845 / NCIMB 13405 / ORS 571)</name>
    <dbReference type="NCBI Taxonomy" id="438753"/>
    <lineage>
        <taxon>Bacteria</taxon>
        <taxon>Pseudomonadati</taxon>
        <taxon>Pseudomonadota</taxon>
        <taxon>Alphaproteobacteria</taxon>
        <taxon>Hyphomicrobiales</taxon>
        <taxon>Xanthobacteraceae</taxon>
        <taxon>Azorhizobium</taxon>
    </lineage>
</organism>
<reference evidence="11 12" key="1">
    <citation type="journal article" date="2007" name="Appl. Environ. Microbiol.">
        <title>Rhizobial factors required for stem nodule maturation and maintenance in Sesbania rostrata-Azorhizobium caulinodans ORS571 symbiosis.</title>
        <authorList>
            <person name="Suzuki S."/>
            <person name="Aono T."/>
            <person name="Lee KB."/>
            <person name="Suzuki T."/>
            <person name="Liu CT."/>
            <person name="Miwa H."/>
            <person name="Wakao S."/>
            <person name="Iki T."/>
            <person name="Oyaizu H."/>
        </authorList>
    </citation>
    <scope>NUCLEOTIDE SEQUENCE [LARGE SCALE GENOMIC DNA]</scope>
    <source>
        <strain evidence="12">ATCC 43989 / DSM 5975 / JCM 20966 / LMG 6465 / NBRC 14845 / NCIMB 13405 / ORS 571</strain>
    </source>
</reference>
<dbReference type="InterPro" id="IPR005670">
    <property type="entry name" value="PstB-like"/>
</dbReference>
<dbReference type="Pfam" id="PF00005">
    <property type="entry name" value="ABC_tran"/>
    <property type="match status" value="1"/>
</dbReference>
<keyword evidence="2" id="KW-0813">Transport</keyword>
<evidence type="ECO:0000313" key="12">
    <source>
        <dbReference type="Proteomes" id="UP000000270"/>
    </source>
</evidence>
<reference evidence="11 12" key="5">
    <citation type="journal article" date="2010" name="Appl. Environ. Microbiol.">
        <title>phrR-like gene praR of Azorhizobium caulinodans ORS571 is essential for symbiosis with Sesbania rostrata and is involved in expression of reb genes.</title>
        <authorList>
            <person name="Akiba N."/>
            <person name="Aono T."/>
            <person name="Toyazaki H."/>
            <person name="Sato S."/>
            <person name="Oyaizu H."/>
        </authorList>
    </citation>
    <scope>NUCLEOTIDE SEQUENCE [LARGE SCALE GENOMIC DNA]</scope>
    <source>
        <strain evidence="12">ATCC 43989 / DSM 5975 / JCM 20966 / LMG 6465 / NBRC 14845 / NCIMB 13405 / ORS 571</strain>
    </source>
</reference>
<evidence type="ECO:0000256" key="8">
    <source>
        <dbReference type="ARBA" id="ARBA00022967"/>
    </source>
</evidence>
<feature type="domain" description="ABC transporter" evidence="10">
    <location>
        <begin position="31"/>
        <end position="272"/>
    </location>
</feature>
<comment type="similarity">
    <text evidence="1">Belongs to the ABC transporter superfamily.</text>
</comment>
<keyword evidence="9" id="KW-0472">Membrane</keyword>
<gene>
    <name evidence="11" type="ordered locus">AZC_3106</name>
</gene>
<evidence type="ECO:0000256" key="5">
    <source>
        <dbReference type="ARBA" id="ARBA00022592"/>
    </source>
</evidence>
<dbReference type="SMART" id="SM00382">
    <property type="entry name" value="AAA"/>
    <property type="match status" value="1"/>
</dbReference>
<keyword evidence="4" id="KW-0997">Cell inner membrane</keyword>
<evidence type="ECO:0000256" key="2">
    <source>
        <dbReference type="ARBA" id="ARBA00022448"/>
    </source>
</evidence>
<dbReference type="InterPro" id="IPR003593">
    <property type="entry name" value="AAA+_ATPase"/>
</dbReference>
<evidence type="ECO:0000256" key="6">
    <source>
        <dbReference type="ARBA" id="ARBA00022741"/>
    </source>
</evidence>
<dbReference type="RefSeq" id="WP_012171630.1">
    <property type="nucleotide sequence ID" value="NC_009937.1"/>
</dbReference>
<dbReference type="InterPro" id="IPR003439">
    <property type="entry name" value="ABC_transporter-like_ATP-bd"/>
</dbReference>
<dbReference type="SUPFAM" id="SSF52540">
    <property type="entry name" value="P-loop containing nucleoside triphosphate hydrolases"/>
    <property type="match status" value="1"/>
</dbReference>
<dbReference type="Gene3D" id="3.40.50.300">
    <property type="entry name" value="P-loop containing nucleotide triphosphate hydrolases"/>
    <property type="match status" value="1"/>
</dbReference>
<proteinExistence type="inferred from homology"/>
<accession>A8IBQ9</accession>
<dbReference type="PROSITE" id="PS00211">
    <property type="entry name" value="ABC_TRANSPORTER_1"/>
    <property type="match status" value="1"/>
</dbReference>
<dbReference type="eggNOG" id="COG1117">
    <property type="taxonomic scope" value="Bacteria"/>
</dbReference>
<dbReference type="CDD" id="cd03260">
    <property type="entry name" value="ABC_PstB_phosphate_transporter"/>
    <property type="match status" value="1"/>
</dbReference>
<reference evidence="11 12" key="6">
    <citation type="journal article" date="2011" name="Appl. Environ. Microbiol.">
        <title>Involvement of the azorhizobial chromosome partition gene (parA) in the onset of bacteroid differentiation during Sesbania rostrata stem nodule development.</title>
        <authorList>
            <person name="Liu CT."/>
            <person name="Lee KB."/>
            <person name="Wang YS."/>
            <person name="Peng MH."/>
            <person name="Lee KT."/>
            <person name="Suzuki S."/>
            <person name="Suzuki T."/>
            <person name="Oyaizu H."/>
        </authorList>
    </citation>
    <scope>NUCLEOTIDE SEQUENCE [LARGE SCALE GENOMIC DNA]</scope>
    <source>
        <strain evidence="12">ATCC 43989 / DSM 5975 / JCM 20966 / LMG 6465 / NBRC 14845 / NCIMB 13405 / ORS 571</strain>
    </source>
</reference>
<evidence type="ECO:0000256" key="9">
    <source>
        <dbReference type="ARBA" id="ARBA00023136"/>
    </source>
</evidence>
<dbReference type="PANTHER" id="PTHR43423">
    <property type="entry name" value="ABC TRANSPORTER I FAMILY MEMBER 17"/>
    <property type="match status" value="1"/>
</dbReference>
<keyword evidence="7" id="KW-0067">ATP-binding</keyword>
<keyword evidence="8" id="KW-1278">Translocase</keyword>
<dbReference type="EMBL" id="AP009384">
    <property type="protein sequence ID" value="BAF89104.1"/>
    <property type="molecule type" value="Genomic_DNA"/>
</dbReference>
<dbReference type="HOGENOM" id="CLU_000604_1_22_5"/>
<dbReference type="PROSITE" id="PS50893">
    <property type="entry name" value="ABC_TRANSPORTER_2"/>
    <property type="match status" value="1"/>
</dbReference>
<evidence type="ECO:0000259" key="10">
    <source>
        <dbReference type="PROSITE" id="PS50893"/>
    </source>
</evidence>
<keyword evidence="3" id="KW-1003">Cell membrane</keyword>
<reference evidence="12" key="2">
    <citation type="submission" date="2007-04" db="EMBL/GenBank/DDBJ databases">
        <title>Complete genome sequence of the nitrogen-fixing bacterium Azorhizobium caulinodans ORS571.</title>
        <authorList>
            <person name="Lee K.B."/>
            <person name="Backer P.D."/>
            <person name="Aono T."/>
            <person name="Liu C.T."/>
            <person name="Suzuki S."/>
            <person name="Suzuki T."/>
            <person name="Kaneko T."/>
            <person name="Yamada M."/>
            <person name="Tabata S."/>
            <person name="Kupfer D.M."/>
            <person name="Najar F.Z."/>
            <person name="Wiley G.B."/>
            <person name="Roe B."/>
            <person name="Binnewies T."/>
            <person name="Ussery D."/>
            <person name="Vereecke D."/>
            <person name="Gevers D."/>
            <person name="Holsters M."/>
            <person name="Oyaizu H."/>
        </authorList>
    </citation>
    <scope>NUCLEOTIDE SEQUENCE [LARGE SCALE GENOMIC DNA]</scope>
    <source>
        <strain evidence="12">ATCC 43989 / DSM 5975 / JCM 20966 / LMG 6465 / NBRC 14845 / NCIMB 13405 / ORS 571</strain>
    </source>
</reference>
<dbReference type="PANTHER" id="PTHR43423:SF3">
    <property type="entry name" value="PHOSPHATE IMPORT ATP-BINDING PROTEIN PSTB"/>
    <property type="match status" value="1"/>
</dbReference>
<evidence type="ECO:0000256" key="7">
    <source>
        <dbReference type="ARBA" id="ARBA00022840"/>
    </source>
</evidence>
<evidence type="ECO:0000256" key="3">
    <source>
        <dbReference type="ARBA" id="ARBA00022475"/>
    </source>
</evidence>
<sequence length="277" mass="30587">MSIHPPLGPEVSLPPLALSGLAPEAPASVKMEARHITYHYGRTLALNDVSVPVHRDRVTAFIGPSGCGKSTLLRVFNRMYDLYFDQTVDGEVWMDGENILAPNVDLLALRTRIGMVFQKPTPFPLSIFDNVALGVRLSLDPAPAELRNRVEEALRRAALWDEVKDILPTSALSLSGGQQQRLCIARTLAVGPEVILFDEPCSALDPIATAKIEQTIDELKRDHTIAIVTHNLQQAARISDYTAFMYLGEILEFGTTRHLFTAPADARTQRYITGRFG</sequence>
<dbReference type="KEGG" id="azc:AZC_3106"/>
<dbReference type="GO" id="GO:0016887">
    <property type="term" value="F:ATP hydrolysis activity"/>
    <property type="evidence" value="ECO:0007669"/>
    <property type="project" value="InterPro"/>
</dbReference>
<dbReference type="GO" id="GO:0005315">
    <property type="term" value="F:phosphate transmembrane transporter activity"/>
    <property type="evidence" value="ECO:0007669"/>
    <property type="project" value="InterPro"/>
</dbReference>
<dbReference type="NCBIfam" id="TIGR00972">
    <property type="entry name" value="3a0107s01c2"/>
    <property type="match status" value="1"/>
</dbReference>
<dbReference type="GO" id="GO:0035435">
    <property type="term" value="P:phosphate ion transmembrane transport"/>
    <property type="evidence" value="ECO:0007669"/>
    <property type="project" value="InterPro"/>
</dbReference>
<reference evidence="11 12" key="4">
    <citation type="journal article" date="2009" name="Appl. Environ. Microbiol.">
        <title>Comparative genome-wide transcriptional profiling of Azorhizobium caulinodans ORS571 grown under free-living and symbiotic conditions.</title>
        <authorList>
            <person name="Tsukada S."/>
            <person name="Aono T."/>
            <person name="Akiba N."/>
            <person name="Lee KB."/>
            <person name="Liu CT."/>
            <person name="Toyazaki H."/>
            <person name="Oyaizu H."/>
        </authorList>
    </citation>
    <scope>NUCLEOTIDE SEQUENCE [LARGE SCALE GENOMIC DNA]</scope>
    <source>
        <strain evidence="12">ATCC 43989 / DSM 5975 / JCM 20966 / LMG 6465 / NBRC 14845 / NCIMB 13405 / ORS 571</strain>
    </source>
</reference>
<dbReference type="GO" id="GO:0005524">
    <property type="term" value="F:ATP binding"/>
    <property type="evidence" value="ECO:0007669"/>
    <property type="project" value="UniProtKB-KW"/>
</dbReference>
<keyword evidence="6" id="KW-0547">Nucleotide-binding</keyword>
<evidence type="ECO:0000256" key="4">
    <source>
        <dbReference type="ARBA" id="ARBA00022519"/>
    </source>
</evidence>
<dbReference type="STRING" id="438753.AZC_3106"/>
<dbReference type="AlphaFoldDB" id="A8IBQ9"/>
<keyword evidence="5" id="KW-0592">Phosphate transport</keyword>
<dbReference type="InterPro" id="IPR017871">
    <property type="entry name" value="ABC_transporter-like_CS"/>
</dbReference>
<reference evidence="11 12" key="3">
    <citation type="journal article" date="2008" name="BMC Genomics">
        <title>The genome of the versatile nitrogen fixer Azorhizobium caulinodans ORS571.</title>
        <authorList>
            <person name="Lee KB."/>
            <person name="Backer P.D."/>
            <person name="Aono T."/>
            <person name="Liu CT."/>
            <person name="Suzuki S."/>
            <person name="Suzuki T."/>
            <person name="Kaneko T."/>
            <person name="Yamada M."/>
            <person name="Tabata S."/>
            <person name="Kupfer D.M."/>
            <person name="Najar F.Z."/>
            <person name="Wiley G.B."/>
            <person name="Roe B."/>
            <person name="Binnewies T.T."/>
            <person name="Ussery D.W."/>
            <person name="D'Haeze W."/>
            <person name="Herder J.D."/>
            <person name="Gevers D."/>
            <person name="Vereecke D."/>
            <person name="Holsters M."/>
            <person name="Oyaizu H."/>
        </authorList>
    </citation>
    <scope>NUCLEOTIDE SEQUENCE [LARGE SCALE GENOMIC DNA]</scope>
    <source>
        <strain evidence="12">ATCC 43989 / DSM 5975 / JCM 20966 / LMG 6465 / NBRC 14845 / NCIMB 13405 / ORS 571</strain>
    </source>
</reference>
<evidence type="ECO:0000256" key="1">
    <source>
        <dbReference type="ARBA" id="ARBA00005417"/>
    </source>
</evidence>